<dbReference type="RefSeq" id="XP_056578452.1">
    <property type="nucleotide sequence ID" value="XM_056722202.1"/>
</dbReference>
<accession>A0A9W9S5N9</accession>
<reference evidence="1" key="2">
    <citation type="journal article" date="2023" name="IMA Fungus">
        <title>Comparative genomic study of the Penicillium genus elucidates a diverse pangenome and 15 lateral gene transfer events.</title>
        <authorList>
            <person name="Petersen C."/>
            <person name="Sorensen T."/>
            <person name="Nielsen M.R."/>
            <person name="Sondergaard T.E."/>
            <person name="Sorensen J.L."/>
            <person name="Fitzpatrick D.A."/>
            <person name="Frisvad J.C."/>
            <person name="Nielsen K.L."/>
        </authorList>
    </citation>
    <scope>NUCLEOTIDE SEQUENCE</scope>
    <source>
        <strain evidence="1">IBT 3081</strain>
    </source>
</reference>
<evidence type="ECO:0000313" key="1">
    <source>
        <dbReference type="EMBL" id="KAJ5372466.1"/>
    </source>
</evidence>
<proteinExistence type="predicted"/>
<dbReference type="Proteomes" id="UP001147752">
    <property type="component" value="Unassembled WGS sequence"/>
</dbReference>
<dbReference type="OrthoDB" id="4345679at2759"/>
<sequence length="280" mass="33598">MYQQSKARRDILSPQYHRPEVRQKTDGHDHHHLCHVQQLTRYSRDNHLHLIENRSDTIEPQLYNLQQAPRPKETVHCYFCPHFRGQDPNLKMNNVEFNLRVHRHKICYHNRYETQYIHHQPRIRPPKWNENEEHNYHIGHYYTQEIHSNEQQDHAPTVKHFHEKGSNDPFDRVHHNAAPPDQGTCAGITMCKSHEDGCGSNIKAVRFEEDARMPEYTETRDSNCPIHRTPPLVEDQCYSRRNPRHRQTQSRESRTYRWAWGPPLPAVVTRRGKIYYAENY</sequence>
<dbReference type="GeneID" id="81461385"/>
<gene>
    <name evidence="1" type="ORF">N7517_004472</name>
</gene>
<dbReference type="EMBL" id="JAPZBT010000002">
    <property type="protein sequence ID" value="KAJ5372466.1"/>
    <property type="molecule type" value="Genomic_DNA"/>
</dbReference>
<dbReference type="AlphaFoldDB" id="A0A9W9S5N9"/>
<comment type="caution">
    <text evidence="1">The sequence shown here is derived from an EMBL/GenBank/DDBJ whole genome shotgun (WGS) entry which is preliminary data.</text>
</comment>
<reference evidence="1" key="1">
    <citation type="submission" date="2022-12" db="EMBL/GenBank/DDBJ databases">
        <authorList>
            <person name="Petersen C."/>
        </authorList>
    </citation>
    <scope>NUCLEOTIDE SEQUENCE</scope>
    <source>
        <strain evidence="1">IBT 3081</strain>
    </source>
</reference>
<keyword evidence="2" id="KW-1185">Reference proteome</keyword>
<evidence type="ECO:0000313" key="2">
    <source>
        <dbReference type="Proteomes" id="UP001147752"/>
    </source>
</evidence>
<protein>
    <submittedName>
        <fullName evidence="1">Uncharacterized protein</fullName>
    </submittedName>
</protein>
<organism evidence="1 2">
    <name type="scientific">Penicillium concentricum</name>
    <dbReference type="NCBI Taxonomy" id="293559"/>
    <lineage>
        <taxon>Eukaryota</taxon>
        <taxon>Fungi</taxon>
        <taxon>Dikarya</taxon>
        <taxon>Ascomycota</taxon>
        <taxon>Pezizomycotina</taxon>
        <taxon>Eurotiomycetes</taxon>
        <taxon>Eurotiomycetidae</taxon>
        <taxon>Eurotiales</taxon>
        <taxon>Aspergillaceae</taxon>
        <taxon>Penicillium</taxon>
    </lineage>
</organism>
<name>A0A9W9S5N9_9EURO</name>